<organism evidence="1 2">
    <name type="scientific">Candidatus Komeilibacteria bacterium RIFCSPLOWO2_01_FULL_52_15</name>
    <dbReference type="NCBI Taxonomy" id="1798551"/>
    <lineage>
        <taxon>Bacteria</taxon>
        <taxon>Candidatus Komeiliibacteriota</taxon>
    </lineage>
</organism>
<evidence type="ECO:0000313" key="2">
    <source>
        <dbReference type="Proteomes" id="UP000178248"/>
    </source>
</evidence>
<reference evidence="1 2" key="1">
    <citation type="journal article" date="2016" name="Nat. Commun.">
        <title>Thousands of microbial genomes shed light on interconnected biogeochemical processes in an aquifer system.</title>
        <authorList>
            <person name="Anantharaman K."/>
            <person name="Brown C.T."/>
            <person name="Hug L.A."/>
            <person name="Sharon I."/>
            <person name="Castelle C.J."/>
            <person name="Probst A.J."/>
            <person name="Thomas B.C."/>
            <person name="Singh A."/>
            <person name="Wilkins M.J."/>
            <person name="Karaoz U."/>
            <person name="Brodie E.L."/>
            <person name="Williams K.H."/>
            <person name="Hubbard S.S."/>
            <person name="Banfield J.F."/>
        </authorList>
    </citation>
    <scope>NUCLEOTIDE SEQUENCE [LARGE SCALE GENOMIC DNA]</scope>
</reference>
<comment type="caution">
    <text evidence="1">The sequence shown here is derived from an EMBL/GenBank/DDBJ whole genome shotgun (WGS) entry which is preliminary data.</text>
</comment>
<protein>
    <recommendedName>
        <fullName evidence="3">NGG1p interacting factor NIF3</fullName>
    </recommendedName>
</protein>
<dbReference type="EMBL" id="MHKM01000045">
    <property type="protein sequence ID" value="OGY90523.1"/>
    <property type="molecule type" value="Genomic_DNA"/>
</dbReference>
<dbReference type="InterPro" id="IPR036069">
    <property type="entry name" value="DUF34/NIF3_sf"/>
</dbReference>
<evidence type="ECO:0008006" key="3">
    <source>
        <dbReference type="Google" id="ProtNLM"/>
    </source>
</evidence>
<dbReference type="STRING" id="1798551.A3B30_03640"/>
<dbReference type="AlphaFoldDB" id="A0A1G2BN00"/>
<name>A0A1G2BN00_9BACT</name>
<accession>A0A1G2BN00</accession>
<proteinExistence type="predicted"/>
<sequence length="339" mass="38050">MTVQEIYKLAVQLGIENDIRGKAVVERNLRRVRAMYDEMPAKKRAHFDADRLTNPYMDTRYFLPAGRQAATTQVKKILIGIDMDSSEVLLAQELNRQNPKKPIDLIMSHHPVGKALTQGLSDVMRIQIELLHKFGIPLNIAESLTKRRLDEVSKNTQAGNYYGTIDAAALLGFPVMCVHTPSDNMVARFMFDLVGKKQKKLDTVGDVMDVLMEIPEYKIARERGNPPYILIGDRDNYAGKIAITEITGGTEGSVDMYEKLAHFGIGTIIGMHLSPKHEEQARKHHINVLIAGHMSSDSLGMNLFLDALERRGIEIVPTSGFTRVSRTAKKTNKTAKRKR</sequence>
<gene>
    <name evidence="1" type="ORF">A3B30_03640</name>
</gene>
<evidence type="ECO:0000313" key="1">
    <source>
        <dbReference type="EMBL" id="OGY90523.1"/>
    </source>
</evidence>
<dbReference type="Proteomes" id="UP000178248">
    <property type="component" value="Unassembled WGS sequence"/>
</dbReference>
<dbReference type="SUPFAM" id="SSF102705">
    <property type="entry name" value="NIF3 (NGG1p interacting factor 3)-like"/>
    <property type="match status" value="1"/>
</dbReference>